<proteinExistence type="predicted"/>
<accession>A0A0D1Y1C8</accession>
<dbReference type="RefSeq" id="WP_043066222.1">
    <property type="nucleotide sequence ID" value="NZ_BJOA01000105.1"/>
</dbReference>
<reference evidence="1 2" key="1">
    <citation type="submission" date="2015-07" db="EMBL/GenBank/DDBJ databases">
        <title>Fjat-14205 dsm 2895.</title>
        <authorList>
            <person name="Liu B."/>
            <person name="Wang J."/>
            <person name="Zhu Y."/>
            <person name="Liu G."/>
            <person name="Chen Q."/>
            <person name="Chen Z."/>
            <person name="Lan J."/>
            <person name="Che J."/>
            <person name="Ge C."/>
            <person name="Shi H."/>
            <person name="Pan Z."/>
            <person name="Liu X."/>
        </authorList>
    </citation>
    <scope>NUCLEOTIDE SEQUENCE [LARGE SCALE GENOMIC DNA]</scope>
    <source>
        <strain evidence="1 2">DSM 2895</strain>
    </source>
</reference>
<name>A0A0D1Y1C8_ANEMI</name>
<dbReference type="EMBL" id="LGUG01000009">
    <property type="protein sequence ID" value="KON90765.1"/>
    <property type="molecule type" value="Genomic_DNA"/>
</dbReference>
<protein>
    <submittedName>
        <fullName evidence="1">Uncharacterized protein</fullName>
    </submittedName>
</protein>
<comment type="caution">
    <text evidence="1">The sequence shown here is derived from an EMBL/GenBank/DDBJ whole genome shotgun (WGS) entry which is preliminary data.</text>
</comment>
<dbReference type="Proteomes" id="UP000037269">
    <property type="component" value="Unassembled WGS sequence"/>
</dbReference>
<gene>
    <name evidence="1" type="ORF">AF333_27365</name>
</gene>
<dbReference type="PATRIC" id="fig|47500.12.peg.3206"/>
<keyword evidence="2" id="KW-1185">Reference proteome</keyword>
<organism evidence="1 2">
    <name type="scientific">Aneurinibacillus migulanus</name>
    <name type="common">Bacillus migulanus</name>
    <dbReference type="NCBI Taxonomy" id="47500"/>
    <lineage>
        <taxon>Bacteria</taxon>
        <taxon>Bacillati</taxon>
        <taxon>Bacillota</taxon>
        <taxon>Bacilli</taxon>
        <taxon>Bacillales</taxon>
        <taxon>Paenibacillaceae</taxon>
        <taxon>Aneurinibacillus group</taxon>
        <taxon>Aneurinibacillus</taxon>
    </lineage>
</organism>
<evidence type="ECO:0000313" key="2">
    <source>
        <dbReference type="Proteomes" id="UP000037269"/>
    </source>
</evidence>
<dbReference type="AlphaFoldDB" id="A0A0D1Y1C8"/>
<sequence length="60" mass="7005">MSPKWFAGSFIRMYEYIFPAIVATKVNRLFETVESTDATMKEVEEVMFETLHTRATIRAI</sequence>
<dbReference type="STRING" id="47500.AF333_27365"/>
<evidence type="ECO:0000313" key="1">
    <source>
        <dbReference type="EMBL" id="KON90765.1"/>
    </source>
</evidence>